<dbReference type="RefSeq" id="WP_133741015.1">
    <property type="nucleotide sequence ID" value="NZ_SNYN01000005.1"/>
</dbReference>
<comment type="caution">
    <text evidence="1">The sequence shown here is derived from an EMBL/GenBank/DDBJ whole genome shotgun (WGS) entry which is preliminary data.</text>
</comment>
<dbReference type="OrthoDB" id="3435606at2"/>
<sequence length="363" mass="39780">MDLAFVNGPIQNGPFTFQNAPGKAVGLLIAEALNDLLENPPARHLWNCVLLANDLRHRPLRGSITRAEFEADQIRRKYRFSPWAGTAVRTATDVDPAVCSLALDLIREGLATGSLEIAREKIRICARCGHMAGAVAPPACGGCGGGRFHAESQRHLIATRLGGKPVLNAADLYGGNNTKHLRGIASDVPERLILSRKRDYGVDLDSVGLPGLVLDPRAAVHVTAMAEMRRLDAKRVVMTATSEAIANIAAYGIPFRQSDGRCLLYGPHGRIPAAAVDMTNIDPQGRQRALFRRWFLPLVVSGRTTDLHDSQITTVFTHFRKAFLLSGKEPGQDRRNVQKAIREADHRWPMDKFLLAAALRTTR</sequence>
<dbReference type="Proteomes" id="UP000295281">
    <property type="component" value="Unassembled WGS sequence"/>
</dbReference>
<gene>
    <name evidence="1" type="ORF">EV190_1052</name>
</gene>
<keyword evidence="2" id="KW-1185">Reference proteome</keyword>
<accession>A0A4R6UZ87</accession>
<evidence type="ECO:0000313" key="1">
    <source>
        <dbReference type="EMBL" id="TDQ52886.1"/>
    </source>
</evidence>
<organism evidence="1 2">
    <name type="scientific">Actinorugispora endophytica</name>
    <dbReference type="NCBI Taxonomy" id="1605990"/>
    <lineage>
        <taxon>Bacteria</taxon>
        <taxon>Bacillati</taxon>
        <taxon>Actinomycetota</taxon>
        <taxon>Actinomycetes</taxon>
        <taxon>Streptosporangiales</taxon>
        <taxon>Nocardiopsidaceae</taxon>
        <taxon>Actinorugispora</taxon>
    </lineage>
</organism>
<reference evidence="1 2" key="1">
    <citation type="submission" date="2019-03" db="EMBL/GenBank/DDBJ databases">
        <title>Genomic Encyclopedia of Type Strains, Phase IV (KMG-IV): sequencing the most valuable type-strain genomes for metagenomic binning, comparative biology and taxonomic classification.</title>
        <authorList>
            <person name="Goeker M."/>
        </authorList>
    </citation>
    <scope>NUCLEOTIDE SEQUENCE [LARGE SCALE GENOMIC DNA]</scope>
    <source>
        <strain evidence="1 2">DSM 46770</strain>
    </source>
</reference>
<name>A0A4R6UZ87_9ACTN</name>
<evidence type="ECO:0000313" key="2">
    <source>
        <dbReference type="Proteomes" id="UP000295281"/>
    </source>
</evidence>
<protein>
    <submittedName>
        <fullName evidence="1">Uncharacterized protein</fullName>
    </submittedName>
</protein>
<dbReference type="AlphaFoldDB" id="A0A4R6UZ87"/>
<proteinExistence type="predicted"/>
<dbReference type="EMBL" id="SNYN01000005">
    <property type="protein sequence ID" value="TDQ52886.1"/>
    <property type="molecule type" value="Genomic_DNA"/>
</dbReference>